<dbReference type="SUPFAM" id="SSF56726">
    <property type="entry name" value="DNA topoisomerase IV, alpha subunit"/>
    <property type="match status" value="1"/>
</dbReference>
<accession>A0A1V9X4I4</accession>
<evidence type="ECO:0000259" key="2">
    <source>
        <dbReference type="Pfam" id="PF04406"/>
    </source>
</evidence>
<feature type="active site" description="O-(5'-phospho-DNA)-tyrosine intermediate" evidence="1">
    <location>
        <position position="83"/>
    </location>
</feature>
<dbReference type="GO" id="GO:0003918">
    <property type="term" value="F:DNA topoisomerase type II (double strand cut, ATP-hydrolyzing) activity"/>
    <property type="evidence" value="ECO:0007669"/>
    <property type="project" value="UniProtKB-UniRule"/>
</dbReference>
<keyword evidence="1" id="KW-0799">Topoisomerase</keyword>
<reference evidence="3 4" key="1">
    <citation type="journal article" date="2017" name="Gigascience">
        <title>Draft genome of the honey bee ectoparasitic mite, Tropilaelaps mercedesae, is shaped by the parasitic life history.</title>
        <authorList>
            <person name="Dong X."/>
            <person name="Armstrong S.D."/>
            <person name="Xia D."/>
            <person name="Makepeace B.L."/>
            <person name="Darby A.C."/>
            <person name="Kadowaki T."/>
        </authorList>
    </citation>
    <scope>NUCLEOTIDE SEQUENCE [LARGE SCALE GENOMIC DNA]</scope>
    <source>
        <strain evidence="3">Wuxi-XJTLU</strain>
    </source>
</reference>
<comment type="catalytic activity">
    <reaction evidence="1">
        <text>ATP-dependent breakage, passage and rejoining of double-stranded DNA.</text>
        <dbReference type="EC" id="5.6.2.2"/>
    </reaction>
</comment>
<dbReference type="PROSITE" id="PS52041">
    <property type="entry name" value="TOPO_IIB"/>
    <property type="match status" value="1"/>
</dbReference>
<dbReference type="PANTHER" id="PTHR10848">
    <property type="entry name" value="MEIOTIC RECOMBINATION PROTEIN SPO11"/>
    <property type="match status" value="1"/>
</dbReference>
<proteinExistence type="inferred from homology"/>
<dbReference type="OrthoDB" id="5377392at2759"/>
<keyword evidence="1" id="KW-0238">DNA-binding</keyword>
<dbReference type="InterPro" id="IPR036388">
    <property type="entry name" value="WH-like_DNA-bd_sf"/>
</dbReference>
<dbReference type="InParanoid" id="A0A1V9X4I4"/>
<dbReference type="EMBL" id="MNPL01025676">
    <property type="protein sequence ID" value="OQR68172.1"/>
    <property type="molecule type" value="Genomic_DNA"/>
</dbReference>
<dbReference type="Proteomes" id="UP000192247">
    <property type="component" value="Unassembled WGS sequence"/>
</dbReference>
<dbReference type="PANTHER" id="PTHR10848:SF0">
    <property type="entry name" value="MEIOTIC RECOMBINATION PROTEIN SPO11"/>
    <property type="match status" value="1"/>
</dbReference>
<organism evidence="3 4">
    <name type="scientific">Tropilaelaps mercedesae</name>
    <dbReference type="NCBI Taxonomy" id="418985"/>
    <lineage>
        <taxon>Eukaryota</taxon>
        <taxon>Metazoa</taxon>
        <taxon>Ecdysozoa</taxon>
        <taxon>Arthropoda</taxon>
        <taxon>Chelicerata</taxon>
        <taxon>Arachnida</taxon>
        <taxon>Acari</taxon>
        <taxon>Parasitiformes</taxon>
        <taxon>Mesostigmata</taxon>
        <taxon>Gamasina</taxon>
        <taxon>Dermanyssoidea</taxon>
        <taxon>Laelapidae</taxon>
        <taxon>Tropilaelaps</taxon>
    </lineage>
</organism>
<dbReference type="GO" id="GO:0003677">
    <property type="term" value="F:DNA binding"/>
    <property type="evidence" value="ECO:0007669"/>
    <property type="project" value="UniProtKB-UniRule"/>
</dbReference>
<keyword evidence="4" id="KW-1185">Reference proteome</keyword>
<dbReference type="InterPro" id="IPR036078">
    <property type="entry name" value="Spo11/TopoVI_A_sf"/>
</dbReference>
<evidence type="ECO:0000256" key="1">
    <source>
        <dbReference type="PROSITE-ProRule" id="PRU01385"/>
    </source>
</evidence>
<dbReference type="GO" id="GO:0005524">
    <property type="term" value="F:ATP binding"/>
    <property type="evidence" value="ECO:0007669"/>
    <property type="project" value="InterPro"/>
</dbReference>
<feature type="domain" description="Spo11/DNA topoisomerase VI subunit A N-terminal" evidence="2">
    <location>
        <begin position="58"/>
        <end position="115"/>
    </location>
</feature>
<dbReference type="STRING" id="418985.A0A1V9X4I4"/>
<comment type="similarity">
    <text evidence="1">Belongs to the TOP6A family.</text>
</comment>
<dbReference type="GO" id="GO:0006259">
    <property type="term" value="P:DNA metabolic process"/>
    <property type="evidence" value="ECO:0007669"/>
    <property type="project" value="InterPro"/>
</dbReference>
<keyword evidence="1" id="KW-0413">Isomerase</keyword>
<comment type="caution">
    <text evidence="3">The sequence shown here is derived from an EMBL/GenBank/DDBJ whole genome shotgun (WGS) entry which is preliminary data.</text>
</comment>
<dbReference type="GO" id="GO:0005694">
    <property type="term" value="C:chromosome"/>
    <property type="evidence" value="ECO:0007669"/>
    <property type="project" value="InterPro"/>
</dbReference>
<protein>
    <submittedName>
        <fullName evidence="3">Meiotic recombination protein SPO11-like</fullName>
    </submittedName>
</protein>
<name>A0A1V9X4I4_9ACAR</name>
<gene>
    <name evidence="3" type="ORF">BIW11_13078</name>
</gene>
<dbReference type="PRINTS" id="PR01550">
    <property type="entry name" value="TOP6AFAMILY"/>
</dbReference>
<dbReference type="AlphaFoldDB" id="A0A1V9X4I4"/>
<evidence type="ECO:0000313" key="3">
    <source>
        <dbReference type="EMBL" id="OQR68172.1"/>
    </source>
</evidence>
<evidence type="ECO:0000313" key="4">
    <source>
        <dbReference type="Proteomes" id="UP000192247"/>
    </source>
</evidence>
<sequence>MDLAEYFMTCVLVDKDLPCLDISGHLLHGIIPKGETQFRGNPIFLNLRQARSDERWGRLMIICEEVFQLLLTNQHSTVRRIFYLYKDTFKNPSHVAHSIEDLARLLSCTRRDLNVRATAKGLVYGNLEWRTTDGDNWCSCHSAPTSIPSDMRAVVEVNKI</sequence>
<dbReference type="InterPro" id="IPR013049">
    <property type="entry name" value="Spo11/TopoVI_A_N"/>
</dbReference>
<dbReference type="InterPro" id="IPR002815">
    <property type="entry name" value="Spo11/TopoVI_A"/>
</dbReference>
<dbReference type="Gene3D" id="1.10.10.10">
    <property type="entry name" value="Winged helix-like DNA-binding domain superfamily/Winged helix DNA-binding domain"/>
    <property type="match status" value="1"/>
</dbReference>
<dbReference type="Pfam" id="PF04406">
    <property type="entry name" value="TP6A_N"/>
    <property type="match status" value="1"/>
</dbReference>